<evidence type="ECO:0000313" key="3">
    <source>
        <dbReference type="Proteomes" id="UP000008066"/>
    </source>
</evidence>
<gene>
    <name evidence="2" type="ORF">CTHT_0003100</name>
</gene>
<dbReference type="InterPro" id="IPR015424">
    <property type="entry name" value="PyrdxlP-dep_Trfase"/>
</dbReference>
<dbReference type="OMA" id="LVTWQQI"/>
<evidence type="ECO:0000313" key="2">
    <source>
        <dbReference type="EMBL" id="EGS23615.1"/>
    </source>
</evidence>
<dbReference type="EMBL" id="GL988032">
    <property type="protein sequence ID" value="EGS23615.1"/>
    <property type="molecule type" value="Genomic_DNA"/>
</dbReference>
<dbReference type="HOGENOM" id="CLU_003433_2_2_1"/>
<dbReference type="AlphaFoldDB" id="G0RZI7"/>
<dbReference type="GeneID" id="18254348"/>
<dbReference type="InterPro" id="IPR015421">
    <property type="entry name" value="PyrdxlP-dep_Trfase_major"/>
</dbReference>
<name>G0RZI7_CHATD</name>
<evidence type="ECO:0000259" key="1">
    <source>
        <dbReference type="Pfam" id="PF00266"/>
    </source>
</evidence>
<dbReference type="eggNOG" id="KOG1549">
    <property type="taxonomic scope" value="Eukaryota"/>
</dbReference>
<dbReference type="Gene3D" id="3.90.1150.10">
    <property type="entry name" value="Aspartate Aminotransferase, domain 1"/>
    <property type="match status" value="1"/>
</dbReference>
<dbReference type="Proteomes" id="UP000008066">
    <property type="component" value="Unassembled WGS sequence"/>
</dbReference>
<dbReference type="SUPFAM" id="SSF53383">
    <property type="entry name" value="PLP-dependent transferases"/>
    <property type="match status" value="1"/>
</dbReference>
<dbReference type="InterPro" id="IPR000192">
    <property type="entry name" value="Aminotrans_V_dom"/>
</dbReference>
<dbReference type="OrthoDB" id="420046at2759"/>
<feature type="domain" description="Aminotransferase class V" evidence="1">
    <location>
        <begin position="45"/>
        <end position="358"/>
    </location>
</feature>
<proteinExistence type="predicted"/>
<dbReference type="InterPro" id="IPR015422">
    <property type="entry name" value="PyrdxlP-dep_Trfase_small"/>
</dbReference>
<dbReference type="RefSeq" id="XP_006690857.1">
    <property type="nucleotide sequence ID" value="XM_006690794.1"/>
</dbReference>
<dbReference type="Gene3D" id="3.40.640.10">
    <property type="entry name" value="Type I PLP-dependent aspartate aminotransferase-like (Major domain)"/>
    <property type="match status" value="1"/>
</dbReference>
<protein>
    <recommendedName>
        <fullName evidence="1">Aminotransferase class V domain-containing protein</fullName>
    </recommendedName>
</protein>
<sequence length="378" mass="41278">MFPDAVAHIGTGDVLGVHTRRFLMAKPLDLGQVRGSFPALSAGQIFFDNAGGTQILGTVAESIRDYLLNTNVQLGASYRVSKLATERYEQGYAAAAEYINASRDEIVIGPSTTQLFRNVSYALCFDPGDEIIVSILDHEVNIAPWVDLAARQNLVLKWWKPSTETPEDRTNPKLRPSDLGDLLSDRTRLVTCTHASNILGTIHNIKAIAKAVHDRCPKALVCVDGVAYAPHGKIDVKDLGVDLYSFSWYKVFGPHISILYISPPALSQLRSLSPSFISARTAEQKLGLNGASYELVAALAVVTAYFSEKSKWDAIAAHQETLQSALLDYLASKGDGVTVWGERSADPTIRVPTVSFTVKVEEVKELIDTFDKILATKT</sequence>
<dbReference type="PANTHER" id="PTHR43586">
    <property type="entry name" value="CYSTEINE DESULFURASE"/>
    <property type="match status" value="1"/>
</dbReference>
<dbReference type="Pfam" id="PF00266">
    <property type="entry name" value="Aminotran_5"/>
    <property type="match status" value="1"/>
</dbReference>
<keyword evidence="3" id="KW-1185">Reference proteome</keyword>
<reference evidence="2 3" key="1">
    <citation type="journal article" date="2011" name="Cell">
        <title>Insight into structure and assembly of the nuclear pore complex by utilizing the genome of a eukaryotic thermophile.</title>
        <authorList>
            <person name="Amlacher S."/>
            <person name="Sarges P."/>
            <person name="Flemming D."/>
            <person name="van Noort V."/>
            <person name="Kunze R."/>
            <person name="Devos D.P."/>
            <person name="Arumugam M."/>
            <person name="Bork P."/>
            <person name="Hurt E."/>
        </authorList>
    </citation>
    <scope>NUCLEOTIDE SEQUENCE [LARGE SCALE GENOMIC DNA]</scope>
    <source>
        <strain evidence="3">DSM 1495 / CBS 144.50 / IMI 039719</strain>
    </source>
</reference>
<dbReference type="STRING" id="759272.G0RZI7"/>
<organism evidence="3">
    <name type="scientific">Chaetomium thermophilum (strain DSM 1495 / CBS 144.50 / IMI 039719)</name>
    <name type="common">Thermochaetoides thermophila</name>
    <dbReference type="NCBI Taxonomy" id="759272"/>
    <lineage>
        <taxon>Eukaryota</taxon>
        <taxon>Fungi</taxon>
        <taxon>Dikarya</taxon>
        <taxon>Ascomycota</taxon>
        <taxon>Pezizomycotina</taxon>
        <taxon>Sordariomycetes</taxon>
        <taxon>Sordariomycetidae</taxon>
        <taxon>Sordariales</taxon>
        <taxon>Chaetomiaceae</taxon>
        <taxon>Thermochaetoides</taxon>
    </lineage>
</organism>
<accession>G0RZI7</accession>
<dbReference type="KEGG" id="cthr:CTHT_0003100"/>
<dbReference type="PANTHER" id="PTHR43586:SF21">
    <property type="entry name" value="PYRIDOXAL PHOSPHATE (PLP)-DEPENDENT ASPARTATE AMINOTRANSFERASE SUPERFAMILY"/>
    <property type="match status" value="1"/>
</dbReference>